<sequence>MVAGMSSSDESLKRQRNPHRTCRTDSTQVNEPVSGGTESITHNKRTTAPQDLILVKSCGRRATENKPQAANQNAPPCLRKSRHQVTNINGCVSKKSHQPEQVLPRKIATPKYQIKTAYKGRRKKNVEASEKKVAASKAKLDVLDNLCSEQHLSSQKPKRTHHQNSKRTQNHQTPSDVSTGVYTCTTLSPCRCKEDSCCHTNRPQAPLQDRLQFTSLLSSTSNSDLKSLSPQTGQNSCVPHSEPDVLKSSLEKRPPTDASPSPQRARGRPKGNNNKVQEDPSSFSPVKHSRESTECPVEYPKRFLHSSSDLQCLSPQTAENSFAPNNHQNARKSSLKKRPPADALPSPQRARGRPKRNNNKVQEDPSSSSPVKHSRESTECPVEYPKRFLHSSSDLQCLSPQTAENTCAPNNYQNARKSRLKKRPPADALPSPQRARGRPKGSKNKKVQERPSASPSEKYSRKHEMPLVESCSQKHLSSPWNSHLQPLKPKTDDNSFAPYNDPNARESQQEKRPPADASSSTPSRPRAGPKGSTTKKIQKKSSISPPVKCSRKFTECLAASHTPKQKRLQSSPLLSSTPSSHHLPLIPLRADNNPTPNATKSRLKKRPPADASPSTPQRPRGRPKGSMNKKVQEGASVSPPVKRSRKFTECLAESHTPKQKRLKSSPLLSSTPSSHLQPLTSKREDNNPAPNATKSRLEKRPPADASPSTPQRTRGRSKGSTNKKVQEGASVSPPVKRSRKSTEFPAEMQTLSSPCSENQEPEPNESDQTMSSDLSIELSLHEDPHLLNHSLFMQEEKDDQDDDDDDEELPSFLGQDSKKPLSISEGLCVWCKMWKYPYWPAVVKSVNRKNKKASIIFIDCDLSDQKRAKKGFTVSLRNLKPFDCEDYEKLVDMAKEKYGSAITWSVELISDYRIRIGCGSFSGSFIEYCAADISCPVRRKYSEGKSVLTFPSQEILGEKCDISENSAEDICAEDQDELLSQKRNLPDRAKAARTRANEQLVDFIIRGKVENHLLAIISESSAWMQALQKPFRQVVCPVLYLEDEGQVDKVYQYLHDLCETAPQINTSPENVQVVRVRLILDVLLPKAIIYAIAGVHNLSLEKAEEKYHKGPRFSNRERQEFDMMIERQMKLKEITQRHRR</sequence>
<reference evidence="2" key="1">
    <citation type="submission" date="2025-08" db="UniProtKB">
        <authorList>
            <consortium name="RefSeq"/>
        </authorList>
    </citation>
    <scope>IDENTIFICATION</scope>
    <source>
        <strain evidence="2">Tuebingen</strain>
        <tissue evidence="2">Fibroblasts and whole tissue</tissue>
    </source>
</reference>
<dbReference type="Gene3D" id="2.30.30.140">
    <property type="match status" value="1"/>
</dbReference>
<dbReference type="AlphaFoldDB" id="A0A8M1PVE2"/>
<dbReference type="PANTHER" id="PTHR31333:SF6">
    <property type="entry name" value="MUM1 LIKE 1"/>
    <property type="match status" value="1"/>
</dbReference>
<dbReference type="Proteomes" id="UP000000437">
    <property type="component" value="Chromosome 2"/>
</dbReference>
<dbReference type="RefSeq" id="XP_001346027.5">
    <property type="nucleotide sequence ID" value="XM_001345991.10"/>
</dbReference>
<accession>A0A8M1PVE2</accession>
<evidence type="ECO:0000313" key="3">
    <source>
        <dbReference type="ZFIN" id="ZDB-GENE-070912-368"/>
    </source>
</evidence>
<dbReference type="GO" id="GO:0003677">
    <property type="term" value="F:DNA binding"/>
    <property type="evidence" value="ECO:0007669"/>
    <property type="project" value="InterPro"/>
</dbReference>
<dbReference type="ZFIN" id="ZDB-GENE-070912-368">
    <property type="gene designation" value="si:dkey-127k13.1"/>
</dbReference>
<keyword evidence="1" id="KW-1185">Reference proteome</keyword>
<evidence type="ECO:0000313" key="1">
    <source>
        <dbReference type="Proteomes" id="UP000000437"/>
    </source>
</evidence>
<dbReference type="GeneID" id="100007612"/>
<dbReference type="Pfam" id="PF20886">
    <property type="entry name" value="PWP3A-B_C"/>
    <property type="match status" value="1"/>
</dbReference>
<evidence type="ECO:0000313" key="2">
    <source>
        <dbReference type="RefSeq" id="XP_001346027.5"/>
    </source>
</evidence>
<dbReference type="KEGG" id="dre:100007612"/>
<dbReference type="GlyGen" id="A0A8M1PVE2">
    <property type="glycosylation" value="1 site"/>
</dbReference>
<dbReference type="InterPro" id="IPR040263">
    <property type="entry name" value="PWP3A_3B_4"/>
</dbReference>
<dbReference type="SUPFAM" id="SSF63748">
    <property type="entry name" value="Tudor/PWWP/MBT"/>
    <property type="match status" value="1"/>
</dbReference>
<dbReference type="CDD" id="cd06080">
    <property type="entry name" value="PWWP_MUM1-like"/>
    <property type="match status" value="1"/>
</dbReference>
<gene>
    <name evidence="2 3" type="primary">si:dkey-127k13.1</name>
</gene>
<dbReference type="Gene3D" id="6.10.300.20">
    <property type="match status" value="1"/>
</dbReference>
<dbReference type="SMART" id="SM00384">
    <property type="entry name" value="AT_hook"/>
    <property type="match status" value="5"/>
</dbReference>
<dbReference type="Pfam" id="PF20884">
    <property type="entry name" value="MUM1-like_PWWP"/>
    <property type="match status" value="1"/>
</dbReference>
<proteinExistence type="predicted"/>
<organism evidence="1 2">
    <name type="scientific">Danio rerio</name>
    <name type="common">Zebrafish</name>
    <name type="synonym">Brachydanio rerio</name>
    <dbReference type="NCBI Taxonomy" id="7955"/>
    <lineage>
        <taxon>Eukaryota</taxon>
        <taxon>Metazoa</taxon>
        <taxon>Chordata</taxon>
        <taxon>Craniata</taxon>
        <taxon>Vertebrata</taxon>
        <taxon>Euteleostomi</taxon>
        <taxon>Actinopterygii</taxon>
        <taxon>Neopterygii</taxon>
        <taxon>Teleostei</taxon>
        <taxon>Ostariophysi</taxon>
        <taxon>Cypriniformes</taxon>
        <taxon>Danionidae</taxon>
        <taxon>Danioninae</taxon>
        <taxon>Danio</taxon>
    </lineage>
</organism>
<protein>
    <submittedName>
        <fullName evidence="2">Uncharacterized protein si:dkey-127k13.1</fullName>
    </submittedName>
</protein>
<dbReference type="InterPro" id="IPR035504">
    <property type="entry name" value="MUM1-like_PWWP"/>
</dbReference>
<dbReference type="InterPro" id="IPR017956">
    <property type="entry name" value="AT_hook_DNA-bd_motif"/>
</dbReference>
<dbReference type="InterPro" id="IPR048795">
    <property type="entry name" value="PWP3A_3B_4_C"/>
</dbReference>
<dbReference type="OrthoDB" id="10013064at2759"/>
<dbReference type="PANTHER" id="PTHR31333">
    <property type="entry name" value="PWWP DOMAIN-CONTAINING DNA REPAIR FACTOR 3 FAMILY MEMBER"/>
    <property type="match status" value="1"/>
</dbReference>
<dbReference type="AGR" id="ZFIN:ZDB-GENE-070912-368"/>
<dbReference type="PRINTS" id="PR00929">
    <property type="entry name" value="ATHOOK"/>
</dbReference>
<name>A0A8M1PVE2_DANRE</name>